<dbReference type="InterPro" id="IPR038606">
    <property type="entry name" value="To_sf"/>
</dbReference>
<name>A0ABN7AV91_9HEMI</name>
<dbReference type="Gene3D" id="3.15.10.30">
    <property type="entry name" value="Haemolymph juvenile hormone binding protein"/>
    <property type="match status" value="1"/>
</dbReference>
<dbReference type="PANTHER" id="PTHR11008">
    <property type="entry name" value="PROTEIN TAKEOUT-LIKE PROTEIN"/>
    <property type="match status" value="1"/>
</dbReference>
<feature type="chain" id="PRO_5045669358" evidence="1">
    <location>
        <begin position="20"/>
        <end position="246"/>
    </location>
</feature>
<protein>
    <submittedName>
        <fullName evidence="2">Uncharacterized protein</fullName>
    </submittedName>
</protein>
<keyword evidence="3" id="KW-1185">Reference proteome</keyword>
<dbReference type="Pfam" id="PF06585">
    <property type="entry name" value="JHBP"/>
    <property type="match status" value="1"/>
</dbReference>
<dbReference type="EMBL" id="AP028914">
    <property type="protein sequence ID" value="BES96114.1"/>
    <property type="molecule type" value="Genomic_DNA"/>
</dbReference>
<organism evidence="2 3">
    <name type="scientific">Nesidiocoris tenuis</name>
    <dbReference type="NCBI Taxonomy" id="355587"/>
    <lineage>
        <taxon>Eukaryota</taxon>
        <taxon>Metazoa</taxon>
        <taxon>Ecdysozoa</taxon>
        <taxon>Arthropoda</taxon>
        <taxon>Hexapoda</taxon>
        <taxon>Insecta</taxon>
        <taxon>Pterygota</taxon>
        <taxon>Neoptera</taxon>
        <taxon>Paraneoptera</taxon>
        <taxon>Hemiptera</taxon>
        <taxon>Heteroptera</taxon>
        <taxon>Panheteroptera</taxon>
        <taxon>Cimicomorpha</taxon>
        <taxon>Miridae</taxon>
        <taxon>Dicyphina</taxon>
        <taxon>Nesidiocoris</taxon>
    </lineage>
</organism>
<dbReference type="InterPro" id="IPR010562">
    <property type="entry name" value="Haemolymph_juvenile_hormone-bd"/>
</dbReference>
<dbReference type="PANTHER" id="PTHR11008:SF29">
    <property type="entry name" value="IP17226P"/>
    <property type="match status" value="1"/>
</dbReference>
<evidence type="ECO:0000256" key="1">
    <source>
        <dbReference type="SAM" id="SignalP"/>
    </source>
</evidence>
<keyword evidence="1" id="KW-0732">Signal</keyword>
<proteinExistence type="predicted"/>
<accession>A0ABN7AV91</accession>
<dbReference type="Proteomes" id="UP001307889">
    <property type="component" value="Chromosome 6"/>
</dbReference>
<gene>
    <name evidence="2" type="ORF">NTJ_08925</name>
</gene>
<sequence length="246" mass="26779">MNNFLLGLCTFCLILLCTAEPQPAEASRAIGDDGLQTLVEKFMNKAKEVLKGNDPYSFGSAWYDSNSYGILLNASLSDLIISGIGTMNMTYLSVAEDDPNINAMMNLTFNNLILTGSYFLNLDPLTLVKLYGSGPLGATAPSMNLNITANLTQNIIAGNSLQISDLNITLGVPKSITFDITNLLKRPALSKFATQIINDLAPSVLNDDEQVQNLLAAYAKSATNSYMINHQITLAFVKEFMEKFIQ</sequence>
<evidence type="ECO:0000313" key="2">
    <source>
        <dbReference type="EMBL" id="BES96114.1"/>
    </source>
</evidence>
<evidence type="ECO:0000313" key="3">
    <source>
        <dbReference type="Proteomes" id="UP001307889"/>
    </source>
</evidence>
<reference evidence="2 3" key="1">
    <citation type="submission" date="2023-09" db="EMBL/GenBank/DDBJ databases">
        <title>Nesidiocoris tenuis whole genome shotgun sequence.</title>
        <authorList>
            <person name="Shibata T."/>
            <person name="Shimoda M."/>
            <person name="Kobayashi T."/>
            <person name="Uehara T."/>
        </authorList>
    </citation>
    <scope>NUCLEOTIDE SEQUENCE [LARGE SCALE GENOMIC DNA]</scope>
    <source>
        <strain evidence="2 3">Japan</strain>
    </source>
</reference>
<feature type="signal peptide" evidence="1">
    <location>
        <begin position="1"/>
        <end position="19"/>
    </location>
</feature>